<dbReference type="EMBL" id="LWGR01000016">
    <property type="protein sequence ID" value="KZM69840.1"/>
    <property type="molecule type" value="Genomic_DNA"/>
</dbReference>
<dbReference type="Proteomes" id="UP000076512">
    <property type="component" value="Unassembled WGS sequence"/>
</dbReference>
<evidence type="ECO:0000256" key="4">
    <source>
        <dbReference type="ARBA" id="ARBA00022679"/>
    </source>
</evidence>
<evidence type="ECO:0000256" key="7">
    <source>
        <dbReference type="RuleBase" id="RU004466"/>
    </source>
</evidence>
<name>A0A164IXT1_9NOCA</name>
<organism evidence="8 9">
    <name type="scientific">Nocardia terpenica</name>
    <dbReference type="NCBI Taxonomy" id="455432"/>
    <lineage>
        <taxon>Bacteria</taxon>
        <taxon>Bacillati</taxon>
        <taxon>Actinomycetota</taxon>
        <taxon>Actinomycetes</taxon>
        <taxon>Mycobacteriales</taxon>
        <taxon>Nocardiaceae</taxon>
        <taxon>Nocardia</taxon>
    </lineage>
</organism>
<dbReference type="GO" id="GO:0004659">
    <property type="term" value="F:prenyltransferase activity"/>
    <property type="evidence" value="ECO:0007669"/>
    <property type="project" value="InterPro"/>
</dbReference>
<dbReference type="InterPro" id="IPR008949">
    <property type="entry name" value="Isoprenoid_synthase_dom_sf"/>
</dbReference>
<comment type="caution">
    <text evidence="8">The sequence shown here is derived from an EMBL/GenBank/DDBJ whole genome shotgun (WGS) entry which is preliminary data.</text>
</comment>
<evidence type="ECO:0000313" key="8">
    <source>
        <dbReference type="EMBL" id="KZM69840.1"/>
    </source>
</evidence>
<dbReference type="Pfam" id="PF00348">
    <property type="entry name" value="polyprenyl_synt"/>
    <property type="match status" value="1"/>
</dbReference>
<dbReference type="InterPro" id="IPR000092">
    <property type="entry name" value="Polyprenyl_synt"/>
</dbReference>
<evidence type="ECO:0000313" key="9">
    <source>
        <dbReference type="Proteomes" id="UP000076512"/>
    </source>
</evidence>
<dbReference type="OrthoDB" id="4497239at2"/>
<dbReference type="GO" id="GO:0008299">
    <property type="term" value="P:isoprenoid biosynthetic process"/>
    <property type="evidence" value="ECO:0007669"/>
    <property type="project" value="InterPro"/>
</dbReference>
<reference evidence="8 9" key="1">
    <citation type="submission" date="2016-04" db="EMBL/GenBank/DDBJ databases">
        <authorList>
            <person name="Evans L.H."/>
            <person name="Alamgir A."/>
            <person name="Owens N."/>
            <person name="Weber N.D."/>
            <person name="Virtaneva K."/>
            <person name="Barbian K."/>
            <person name="Babar A."/>
            <person name="Rosenke K."/>
        </authorList>
    </citation>
    <scope>NUCLEOTIDE SEQUENCE [LARGE SCALE GENOMIC DNA]</scope>
    <source>
        <strain evidence="8 9">IFM 0406</strain>
    </source>
</reference>
<keyword evidence="9" id="KW-1185">Reference proteome</keyword>
<evidence type="ECO:0000256" key="3">
    <source>
        <dbReference type="ARBA" id="ARBA00006706"/>
    </source>
</evidence>
<evidence type="ECO:0000256" key="1">
    <source>
        <dbReference type="ARBA" id="ARBA00001946"/>
    </source>
</evidence>
<dbReference type="PANTHER" id="PTHR12001:SF85">
    <property type="entry name" value="SHORT CHAIN ISOPRENYL DIPHOSPHATE SYNTHASE"/>
    <property type="match status" value="1"/>
</dbReference>
<evidence type="ECO:0000256" key="6">
    <source>
        <dbReference type="ARBA" id="ARBA00022842"/>
    </source>
</evidence>
<evidence type="ECO:0008006" key="10">
    <source>
        <dbReference type="Google" id="ProtNLM"/>
    </source>
</evidence>
<protein>
    <recommendedName>
        <fullName evidence="10">Polyprenyl synthetase family protein</fullName>
    </recommendedName>
</protein>
<dbReference type="CDD" id="cd00685">
    <property type="entry name" value="Trans_IPPS_HT"/>
    <property type="match status" value="1"/>
</dbReference>
<proteinExistence type="inferred from homology"/>
<dbReference type="SFLD" id="SFLDS00005">
    <property type="entry name" value="Isoprenoid_Synthase_Type_I"/>
    <property type="match status" value="1"/>
</dbReference>
<comment type="similarity">
    <text evidence="3 7">Belongs to the FPP/GGPP synthase family.</text>
</comment>
<keyword evidence="6" id="KW-0460">Magnesium</keyword>
<dbReference type="Gene3D" id="1.10.600.10">
    <property type="entry name" value="Farnesyl Diphosphate Synthase"/>
    <property type="match status" value="1"/>
</dbReference>
<keyword evidence="4 7" id="KW-0808">Transferase</keyword>
<accession>A0A164IXT1</accession>
<evidence type="ECO:0000256" key="2">
    <source>
        <dbReference type="ARBA" id="ARBA00005128"/>
    </source>
</evidence>
<dbReference type="GO" id="GO:0046872">
    <property type="term" value="F:metal ion binding"/>
    <property type="evidence" value="ECO:0007669"/>
    <property type="project" value="UniProtKB-KW"/>
</dbReference>
<sequence>MTADSGRCSVTGSETTSAPVNLAGIRKQVDGILDRFLRQQAHSLEKRGLPREITDIVHDFVFAGGKRLRPTLVALGWLAAGGDSAVPTPVIQVAAALELCHTAVLVHDDIIDNSDTRRNRPTVHRVVSQRYRTRPDADRFGMRAAILLGDLVMLWCDEMLHTAQLTPAQTATVIPIFDTMRTDVIYGQYLDLATSGLSGGDVEKALEIVRYKTSSYTFECPLRMGAALADASIRIQQDLRAYAGPLGVAFQLQNDLEGVYGAGASSLDDLREGKHTALLAFAVRHADPAQSARLYELVGNPELDASGAATCREIFDIVARGQVQQMIRTRWERAQGVLDRATFPMAVKDALRAVADNVTRGITWMR</sequence>
<dbReference type="STRING" id="455432.AWN90_04310"/>
<dbReference type="RefSeq" id="WP_067577868.1">
    <property type="nucleotide sequence ID" value="NZ_KV411303.1"/>
</dbReference>
<comment type="pathway">
    <text evidence="2">Isoprenoid biosynthesis.</text>
</comment>
<dbReference type="AlphaFoldDB" id="A0A164IXT1"/>
<keyword evidence="5" id="KW-0479">Metal-binding</keyword>
<gene>
    <name evidence="8" type="ORF">AWN90_04310</name>
</gene>
<dbReference type="PANTHER" id="PTHR12001">
    <property type="entry name" value="GERANYLGERANYL PYROPHOSPHATE SYNTHASE"/>
    <property type="match status" value="1"/>
</dbReference>
<comment type="cofactor">
    <cofactor evidence="1">
        <name>Mg(2+)</name>
        <dbReference type="ChEBI" id="CHEBI:18420"/>
    </cofactor>
</comment>
<evidence type="ECO:0000256" key="5">
    <source>
        <dbReference type="ARBA" id="ARBA00022723"/>
    </source>
</evidence>
<dbReference type="SUPFAM" id="SSF48576">
    <property type="entry name" value="Terpenoid synthases"/>
    <property type="match status" value="1"/>
</dbReference>